<reference evidence="2 3" key="1">
    <citation type="journal article" date="2016" name="Nat. Commun.">
        <title>Thousands of microbial genomes shed light on interconnected biogeochemical processes in an aquifer system.</title>
        <authorList>
            <person name="Anantharaman K."/>
            <person name="Brown C.T."/>
            <person name="Hug L.A."/>
            <person name="Sharon I."/>
            <person name="Castelle C.J."/>
            <person name="Probst A.J."/>
            <person name="Thomas B.C."/>
            <person name="Singh A."/>
            <person name="Wilkins M.J."/>
            <person name="Karaoz U."/>
            <person name="Brodie E.L."/>
            <person name="Williams K.H."/>
            <person name="Hubbard S.S."/>
            <person name="Banfield J.F."/>
        </authorList>
    </citation>
    <scope>NUCLEOTIDE SEQUENCE [LARGE SCALE GENOMIC DNA]</scope>
</reference>
<dbReference type="EMBL" id="MFYX01000051">
    <property type="protein sequence ID" value="OGK05657.1"/>
    <property type="molecule type" value="Genomic_DNA"/>
</dbReference>
<accession>A0A1F7FGN4</accession>
<evidence type="ECO:0000256" key="1">
    <source>
        <dbReference type="SAM" id="Phobius"/>
    </source>
</evidence>
<organism evidence="2 3">
    <name type="scientific">Candidatus Raymondbacteria bacterium RIFOXYD12_FULL_49_13</name>
    <dbReference type="NCBI Taxonomy" id="1817890"/>
    <lineage>
        <taxon>Bacteria</taxon>
        <taxon>Raymondiibacteriota</taxon>
    </lineage>
</organism>
<dbReference type="AlphaFoldDB" id="A0A1F7FGN4"/>
<keyword evidence="1" id="KW-0472">Membrane</keyword>
<sequence length="85" mass="9720">MVYSYGCSDLIANALRGGKEVIAAKPETINPARTKKLALRKMFISLPFWLLIHLLIYIKCLIVAIGLPLLAENLSIFFRHFFWII</sequence>
<gene>
    <name evidence="2" type="ORF">A2519_06130</name>
</gene>
<evidence type="ECO:0000313" key="3">
    <source>
        <dbReference type="Proteomes" id="UP000179243"/>
    </source>
</evidence>
<proteinExistence type="predicted"/>
<feature type="transmembrane region" description="Helical" evidence="1">
    <location>
        <begin position="43"/>
        <end position="71"/>
    </location>
</feature>
<keyword evidence="1" id="KW-0812">Transmembrane</keyword>
<name>A0A1F7FGN4_UNCRA</name>
<dbReference type="Proteomes" id="UP000179243">
    <property type="component" value="Unassembled WGS sequence"/>
</dbReference>
<evidence type="ECO:0000313" key="2">
    <source>
        <dbReference type="EMBL" id="OGK05657.1"/>
    </source>
</evidence>
<keyword evidence="1" id="KW-1133">Transmembrane helix</keyword>
<protein>
    <submittedName>
        <fullName evidence="2">Uncharacterized protein</fullName>
    </submittedName>
</protein>
<comment type="caution">
    <text evidence="2">The sequence shown here is derived from an EMBL/GenBank/DDBJ whole genome shotgun (WGS) entry which is preliminary data.</text>
</comment>